<keyword evidence="1" id="KW-0175">Coiled coil</keyword>
<dbReference type="OrthoDB" id="4227183at2759"/>
<sequence>MNLFTPMFRGNEAGLDEPNQRFDMADSPDELDMCGKTPTAVQKDSDLLIAQNIEMKNDMRNEVDRLERVCTGLQRKLETLDAEAEVLRRAQLSHQEKIRRQKELLDEATDSANIAVAENRELVAKVARLEKWTDTMDDTEAAQTTRLLYQELDDWVKRQFMRPLTNGMSADSDVDERGENAVCPTGEPSSHLLYDIESEIFKSLFVLILAPFMAGSRKSTWEYSQRAIDREVQKLCPVHVWQHWRSATSIAAASLDHTKLEETCDEIVQHFEAKFGHFAVTDETKRRSQLKHILWKCVTFKHKLERQGNTYCFWWSSSGMALREERMMSITGEYPPDGTVGQTLWPMLYRQTPNKWIIVAKEVVVISSPASYEEKAQEGLQPQISGTPAEML</sequence>
<accession>A0A9W9EQR4</accession>
<protein>
    <submittedName>
        <fullName evidence="2">Uncharacterized protein</fullName>
    </submittedName>
</protein>
<reference evidence="2" key="2">
    <citation type="journal article" date="2023" name="IMA Fungus">
        <title>Comparative genomic study of the Penicillium genus elucidates a diverse pangenome and 15 lateral gene transfer events.</title>
        <authorList>
            <person name="Petersen C."/>
            <person name="Sorensen T."/>
            <person name="Nielsen M.R."/>
            <person name="Sondergaard T.E."/>
            <person name="Sorensen J.L."/>
            <person name="Fitzpatrick D.A."/>
            <person name="Frisvad J.C."/>
            <person name="Nielsen K.L."/>
        </authorList>
    </citation>
    <scope>NUCLEOTIDE SEQUENCE</scope>
    <source>
        <strain evidence="2">IBT 30761</strain>
    </source>
</reference>
<dbReference type="EMBL" id="JAPQKI010000010">
    <property type="protein sequence ID" value="KAJ5086179.1"/>
    <property type="molecule type" value="Genomic_DNA"/>
</dbReference>
<proteinExistence type="predicted"/>
<keyword evidence="3" id="KW-1185">Reference proteome</keyword>
<dbReference type="RefSeq" id="XP_056470857.1">
    <property type="nucleotide sequence ID" value="XM_056623441.1"/>
</dbReference>
<feature type="coiled-coil region" evidence="1">
    <location>
        <begin position="49"/>
        <end position="90"/>
    </location>
</feature>
<comment type="caution">
    <text evidence="2">The sequence shown here is derived from an EMBL/GenBank/DDBJ whole genome shotgun (WGS) entry which is preliminary data.</text>
</comment>
<evidence type="ECO:0000313" key="2">
    <source>
        <dbReference type="EMBL" id="KAJ5086179.1"/>
    </source>
</evidence>
<name>A0A9W9EQR4_9EURO</name>
<dbReference type="Proteomes" id="UP001149074">
    <property type="component" value="Unassembled WGS sequence"/>
</dbReference>
<dbReference type="GeneID" id="81362420"/>
<evidence type="ECO:0000256" key="1">
    <source>
        <dbReference type="SAM" id="Coils"/>
    </source>
</evidence>
<evidence type="ECO:0000313" key="3">
    <source>
        <dbReference type="Proteomes" id="UP001149074"/>
    </source>
</evidence>
<dbReference type="AlphaFoldDB" id="A0A9W9EQR4"/>
<gene>
    <name evidence="2" type="ORF">N7532_010950</name>
</gene>
<organism evidence="2 3">
    <name type="scientific">Penicillium argentinense</name>
    <dbReference type="NCBI Taxonomy" id="1131581"/>
    <lineage>
        <taxon>Eukaryota</taxon>
        <taxon>Fungi</taxon>
        <taxon>Dikarya</taxon>
        <taxon>Ascomycota</taxon>
        <taxon>Pezizomycotina</taxon>
        <taxon>Eurotiomycetes</taxon>
        <taxon>Eurotiomycetidae</taxon>
        <taxon>Eurotiales</taxon>
        <taxon>Aspergillaceae</taxon>
        <taxon>Penicillium</taxon>
    </lineage>
</organism>
<reference evidence="2" key="1">
    <citation type="submission" date="2022-11" db="EMBL/GenBank/DDBJ databases">
        <authorList>
            <person name="Petersen C."/>
        </authorList>
    </citation>
    <scope>NUCLEOTIDE SEQUENCE</scope>
    <source>
        <strain evidence="2">IBT 30761</strain>
    </source>
</reference>